<dbReference type="InterPro" id="IPR051678">
    <property type="entry name" value="AGP_Transferase"/>
</dbReference>
<sequence>MLNQVLKQFKLQVISVDEVEDSFSSTVYKCTLQNGESVFLKIPYTRAKYERELAAYKILAEHVPIPKLLDHWAGDDSCPGAFLLAELKGKPLSATASPEIAYQIGAMQASMHQIKPSNTTAPVAIQNEFPNWHEFIERQFYSFAEDVKEVLDEDLYMASIRKFEQMKGELPAPDGPSFVHMDFRPANIIVEEGRVSGMIDFESVRFGSTEIDFTKIHRDFLKSDPALLSSFQKGYNSIRPMIDLRAVLPFYRFIDAFNSIGWSQRRGLEKNFAFYEANLRILKDMLQGEQLENKS</sequence>
<comment type="caution">
    <text evidence="2">The sequence shown here is derived from an EMBL/GenBank/DDBJ whole genome shotgun (WGS) entry which is preliminary data.</text>
</comment>
<dbReference type="GO" id="GO:0016301">
    <property type="term" value="F:kinase activity"/>
    <property type="evidence" value="ECO:0007669"/>
    <property type="project" value="UniProtKB-KW"/>
</dbReference>
<dbReference type="RefSeq" id="WP_121299776.1">
    <property type="nucleotide sequence ID" value="NZ_QBEW01000012.1"/>
</dbReference>
<dbReference type="OrthoDB" id="334783at2"/>
<dbReference type="InterPro" id="IPR002575">
    <property type="entry name" value="Aminoglycoside_PTrfase"/>
</dbReference>
<dbReference type="PANTHER" id="PTHR21310:SF15">
    <property type="entry name" value="AMINOGLYCOSIDE PHOSPHOTRANSFERASE DOMAIN-CONTAINING PROTEIN"/>
    <property type="match status" value="1"/>
</dbReference>
<organism evidence="2 3">
    <name type="scientific">Planococcus citreus</name>
    <dbReference type="NCBI Taxonomy" id="1373"/>
    <lineage>
        <taxon>Bacteria</taxon>
        <taxon>Bacillati</taxon>
        <taxon>Bacillota</taxon>
        <taxon>Bacilli</taxon>
        <taxon>Bacillales</taxon>
        <taxon>Caryophanaceae</taxon>
        <taxon>Planococcus</taxon>
    </lineage>
</organism>
<feature type="domain" description="Aminoglycoside phosphotransferase" evidence="1">
    <location>
        <begin position="18"/>
        <end position="236"/>
    </location>
</feature>
<dbReference type="PANTHER" id="PTHR21310">
    <property type="entry name" value="AMINOGLYCOSIDE PHOSPHOTRANSFERASE-RELATED-RELATED"/>
    <property type="match status" value="1"/>
</dbReference>
<gene>
    <name evidence="2" type="ORF">DFR62_1777</name>
</gene>
<name>A0A497YIF8_9BACL</name>
<proteinExistence type="predicted"/>
<dbReference type="Proteomes" id="UP000280791">
    <property type="component" value="Unassembled WGS sequence"/>
</dbReference>
<dbReference type="Gene3D" id="3.90.1200.10">
    <property type="match status" value="1"/>
</dbReference>
<protein>
    <submittedName>
        <fullName evidence="2">Aminoglycoside phosphotransferase (APT) family kinase protein</fullName>
    </submittedName>
</protein>
<dbReference type="AlphaFoldDB" id="A0A497YIF8"/>
<accession>A0A497YIF8</accession>
<keyword evidence="2" id="KW-0808">Transferase</keyword>
<keyword evidence="2" id="KW-0418">Kinase</keyword>
<evidence type="ECO:0000313" key="3">
    <source>
        <dbReference type="Proteomes" id="UP000280791"/>
    </source>
</evidence>
<dbReference type="InterPro" id="IPR011009">
    <property type="entry name" value="Kinase-like_dom_sf"/>
</dbReference>
<dbReference type="SUPFAM" id="SSF56112">
    <property type="entry name" value="Protein kinase-like (PK-like)"/>
    <property type="match status" value="1"/>
</dbReference>
<reference evidence="2 3" key="1">
    <citation type="submission" date="2018-10" db="EMBL/GenBank/DDBJ databases">
        <title>Genomic Encyclopedia of Type Strains, Phase IV (KMG-IV): sequencing the most valuable type-strain genomes for metagenomic binning, comparative biology and taxonomic classification.</title>
        <authorList>
            <person name="Goeker M."/>
        </authorList>
    </citation>
    <scope>NUCLEOTIDE SEQUENCE [LARGE SCALE GENOMIC DNA]</scope>
    <source>
        <strain evidence="2 3">DSM 20549</strain>
    </source>
</reference>
<keyword evidence="3" id="KW-1185">Reference proteome</keyword>
<dbReference type="EMBL" id="RCCP01000002">
    <property type="protein sequence ID" value="RLJ86979.1"/>
    <property type="molecule type" value="Genomic_DNA"/>
</dbReference>
<evidence type="ECO:0000259" key="1">
    <source>
        <dbReference type="Pfam" id="PF01636"/>
    </source>
</evidence>
<dbReference type="Pfam" id="PF01636">
    <property type="entry name" value="APH"/>
    <property type="match status" value="1"/>
</dbReference>
<evidence type="ECO:0000313" key="2">
    <source>
        <dbReference type="EMBL" id="RLJ86979.1"/>
    </source>
</evidence>